<dbReference type="InterPro" id="IPR008929">
    <property type="entry name" value="Chondroitin_lyas"/>
</dbReference>
<sequence>MNIEKLVPYNKRMETNFRRLLRGRLYIKRNLDPIKYEKEIDWNFNHHRNPRTYQVYLHSLNFVNDITWSHIKSPKTMKVKLARAIIDDWIKYHLEESYILKENNLAWNEHAVSYRIINFIFFQSAYKNTSKFEEEEFQNLLLKHADFLFEDENYKENNHGIMMDNALLCTSFFINDTKKKKMYQEKSISRLYKTINRDFSEKGVHLENSPEYHKLVRILFQRTEYLLDSIDIKIPTPLKDKLEKTYNYNQLILKPDSYYPLIGDTGQIKEQTTKKIYKNFVDTEAGQCIIQYKDKLDNLNSKHLVFISGYSKLTHKHYDDLSFVYFENGNDIFIDSGKYSYNKNNEVRKYIISPSAHNTLLIKDMEYKYSDYENDKENLGIKEYKETEDYTKVRGINNLYKDTNISRTLINTKEGIIFIVDEIDSQNKQLYYQNFNLAPDAKVKYKDEKSILIEVGNMKYTLETVKVNNVKTSTEITSGKISKKFGNYTPNHKTAFIKKGKSSKFLTYFYNNIDDVAIVSYSFKNRTIVYEYNSQIKTLEF</sequence>
<keyword evidence="3" id="KW-0574">Periplasm</keyword>
<comment type="subcellular location">
    <subcellularLocation>
        <location evidence="1">Periplasm</location>
    </subcellularLocation>
</comment>
<dbReference type="InterPro" id="IPR031680">
    <property type="entry name" value="Hepar_II_III_N"/>
</dbReference>
<evidence type="ECO:0000259" key="5">
    <source>
        <dbReference type="Pfam" id="PF07940"/>
    </source>
</evidence>
<accession>A0A078LWY4</accession>
<evidence type="ECO:0000313" key="7">
    <source>
        <dbReference type="EMBL" id="CDZ99673.1"/>
    </source>
</evidence>
<evidence type="ECO:0000256" key="1">
    <source>
        <dbReference type="ARBA" id="ARBA00004418"/>
    </source>
</evidence>
<dbReference type="Gene3D" id="1.50.10.100">
    <property type="entry name" value="Chondroitin AC/alginate lyase"/>
    <property type="match status" value="1"/>
</dbReference>
<dbReference type="PANTHER" id="PTHR39210">
    <property type="entry name" value="HEPARIN-SULFATE LYASE"/>
    <property type="match status" value="1"/>
</dbReference>
<organism evidence="7 8">
    <name type="scientific">Jeotgalicoccus saudimassiliensis</name>
    <dbReference type="NCBI Taxonomy" id="1461582"/>
    <lineage>
        <taxon>Bacteria</taxon>
        <taxon>Bacillati</taxon>
        <taxon>Bacillota</taxon>
        <taxon>Bacilli</taxon>
        <taxon>Bacillales</taxon>
        <taxon>Staphylococcaceae</taxon>
        <taxon>Jeotgalicoccus</taxon>
    </lineage>
</organism>
<keyword evidence="4" id="KW-0456">Lyase</keyword>
<dbReference type="GO" id="GO:0016829">
    <property type="term" value="F:lyase activity"/>
    <property type="evidence" value="ECO:0007669"/>
    <property type="project" value="UniProtKB-KW"/>
</dbReference>
<gene>
    <name evidence="7" type="ORF">BN1048_00595</name>
</gene>
<dbReference type="AlphaFoldDB" id="A0A078LWY4"/>
<dbReference type="Pfam" id="PF07940">
    <property type="entry name" value="Hepar_II_III_C"/>
    <property type="match status" value="1"/>
</dbReference>
<keyword evidence="8" id="KW-1185">Reference proteome</keyword>
<dbReference type="SUPFAM" id="SSF48230">
    <property type="entry name" value="Chondroitin AC/alginate lyase"/>
    <property type="match status" value="1"/>
</dbReference>
<evidence type="ECO:0000256" key="4">
    <source>
        <dbReference type="ARBA" id="ARBA00023239"/>
    </source>
</evidence>
<dbReference type="Proteomes" id="UP000044136">
    <property type="component" value="Unassembled WGS sequence"/>
</dbReference>
<dbReference type="OrthoDB" id="7335480at2"/>
<dbReference type="PANTHER" id="PTHR39210:SF1">
    <property type="entry name" value="HEPARIN-SULFATE LYASE"/>
    <property type="match status" value="1"/>
</dbReference>
<evidence type="ECO:0000259" key="6">
    <source>
        <dbReference type="Pfam" id="PF16889"/>
    </source>
</evidence>
<dbReference type="STRING" id="1461582.BN1048_00595"/>
<feature type="domain" description="Heparinase II/III-like C-terminal" evidence="5">
    <location>
        <begin position="300"/>
        <end position="501"/>
    </location>
</feature>
<evidence type="ECO:0000256" key="3">
    <source>
        <dbReference type="ARBA" id="ARBA00022764"/>
    </source>
</evidence>
<dbReference type="GO" id="GO:0042597">
    <property type="term" value="C:periplasmic space"/>
    <property type="evidence" value="ECO:0007669"/>
    <property type="project" value="UniProtKB-SubCell"/>
</dbReference>
<dbReference type="InterPro" id="IPR012480">
    <property type="entry name" value="Hepar_II_III_C"/>
</dbReference>
<dbReference type="EMBL" id="CCSE01000001">
    <property type="protein sequence ID" value="CDZ99673.1"/>
    <property type="molecule type" value="Genomic_DNA"/>
</dbReference>
<dbReference type="HOGENOM" id="CLU_491485_0_0_9"/>
<evidence type="ECO:0000256" key="2">
    <source>
        <dbReference type="ARBA" id="ARBA00022729"/>
    </source>
</evidence>
<protein>
    <submittedName>
        <fullName evidence="7">Heparinase II/III-like protein</fullName>
    </submittedName>
</protein>
<evidence type="ECO:0000313" key="8">
    <source>
        <dbReference type="Proteomes" id="UP000044136"/>
    </source>
</evidence>
<dbReference type="eggNOG" id="COG0627">
    <property type="taxonomic scope" value="Bacteria"/>
</dbReference>
<dbReference type="Pfam" id="PF16889">
    <property type="entry name" value="Hepar_II_III_N"/>
    <property type="match status" value="1"/>
</dbReference>
<dbReference type="Gene3D" id="2.70.98.70">
    <property type="match status" value="1"/>
</dbReference>
<feature type="domain" description="Heparin-sulfate lyase N-terminal" evidence="6">
    <location>
        <begin position="27"/>
        <end position="283"/>
    </location>
</feature>
<name>A0A078LWY4_9STAP</name>
<proteinExistence type="predicted"/>
<dbReference type="RefSeq" id="WP_035808273.1">
    <property type="nucleotide sequence ID" value="NZ_CCSE01000001.1"/>
</dbReference>
<keyword evidence="2" id="KW-0732">Signal</keyword>
<reference evidence="7 8" key="1">
    <citation type="submission" date="2014-07" db="EMBL/GenBank/DDBJ databases">
        <authorList>
            <person name="Urmite Genomes Urmite Genomes"/>
        </authorList>
    </citation>
    <scope>NUCLEOTIDE SEQUENCE [LARGE SCALE GENOMIC DNA]</scope>
    <source>
        <strain evidence="7 8">13MG44_air</strain>
    </source>
</reference>